<keyword evidence="2" id="KW-1185">Reference proteome</keyword>
<sequence length="157" mass="17409">METPQSLTAVTGYLRSLAERYEPLASFGYGFEEEQGSGGNTAYPHLFLEAEMEVTEPNPGLDGYNVALLFLDKPQQQGTQPGTAAELHISSSTKQIADEVLEILRMEQQLLSIKVGSRLSLSQFGPDSAYGWRVEVYFEIPKAIDRAAIRQRLTPLQ</sequence>
<evidence type="ECO:0000313" key="2">
    <source>
        <dbReference type="Proteomes" id="UP000563094"/>
    </source>
</evidence>
<proteinExistence type="predicted"/>
<comment type="caution">
    <text evidence="1">The sequence shown here is derived from an EMBL/GenBank/DDBJ whole genome shotgun (WGS) entry which is preliminary data.</text>
</comment>
<dbReference type="RefSeq" id="WP_182511838.1">
    <property type="nucleotide sequence ID" value="NZ_JACJIQ010000002.1"/>
</dbReference>
<dbReference type="AlphaFoldDB" id="A0A839GEW2"/>
<protein>
    <submittedName>
        <fullName evidence="1">Uncharacterized protein</fullName>
    </submittedName>
</protein>
<name>A0A839GEW2_9BACT</name>
<dbReference type="Proteomes" id="UP000563094">
    <property type="component" value="Unassembled WGS sequence"/>
</dbReference>
<reference evidence="1 2" key="1">
    <citation type="submission" date="2020-08" db="EMBL/GenBank/DDBJ databases">
        <title>Genomic Encyclopedia of Type Strains, Phase IV (KMG-IV): sequencing the most valuable type-strain genomes for metagenomic binning, comparative biology and taxonomic classification.</title>
        <authorList>
            <person name="Goeker M."/>
        </authorList>
    </citation>
    <scope>NUCLEOTIDE SEQUENCE [LARGE SCALE GENOMIC DNA]</scope>
    <source>
        <strain evidence="1 2">DSM 29854</strain>
    </source>
</reference>
<gene>
    <name evidence="1" type="ORF">FHS90_000785</name>
</gene>
<evidence type="ECO:0000313" key="1">
    <source>
        <dbReference type="EMBL" id="MBA9076083.1"/>
    </source>
</evidence>
<accession>A0A839GEW2</accession>
<dbReference type="EMBL" id="JACJIQ010000002">
    <property type="protein sequence ID" value="MBA9076083.1"/>
    <property type="molecule type" value="Genomic_DNA"/>
</dbReference>
<organism evidence="1 2">
    <name type="scientific">Rufibacter quisquiliarum</name>
    <dbReference type="NCBI Taxonomy" id="1549639"/>
    <lineage>
        <taxon>Bacteria</taxon>
        <taxon>Pseudomonadati</taxon>
        <taxon>Bacteroidota</taxon>
        <taxon>Cytophagia</taxon>
        <taxon>Cytophagales</taxon>
        <taxon>Hymenobacteraceae</taxon>
        <taxon>Rufibacter</taxon>
    </lineage>
</organism>